<keyword evidence="3" id="KW-1185">Reference proteome</keyword>
<evidence type="ECO:0000313" key="3">
    <source>
        <dbReference type="Proteomes" id="UP001307705"/>
    </source>
</evidence>
<comment type="caution">
    <text evidence="2">The sequence shown here is derived from an EMBL/GenBank/DDBJ whole genome shotgun (WGS) entry which is preliminary data.</text>
</comment>
<keyword evidence="1" id="KW-0812">Transmembrane</keyword>
<feature type="transmembrane region" description="Helical" evidence="1">
    <location>
        <begin position="239"/>
        <end position="256"/>
    </location>
</feature>
<organism evidence="2 3">
    <name type="scientific">Algoriphagus taiwanensis</name>
    <dbReference type="NCBI Taxonomy" id="1445656"/>
    <lineage>
        <taxon>Bacteria</taxon>
        <taxon>Pseudomonadati</taxon>
        <taxon>Bacteroidota</taxon>
        <taxon>Cytophagia</taxon>
        <taxon>Cytophagales</taxon>
        <taxon>Cyclobacteriaceae</taxon>
        <taxon>Algoriphagus</taxon>
    </lineage>
</organism>
<protein>
    <recommendedName>
        <fullName evidence="4">Prenyltransferase</fullName>
    </recommendedName>
</protein>
<reference evidence="2 3" key="1">
    <citation type="submission" date="2023-08" db="EMBL/GenBank/DDBJ databases">
        <title>Draft genome sequence of Algoriphagus taiwanensis.</title>
        <authorList>
            <person name="Takatani N."/>
            <person name="Hosokawa M."/>
            <person name="Sawabe T."/>
        </authorList>
    </citation>
    <scope>NUCLEOTIDE SEQUENCE [LARGE SCALE GENOMIC DNA]</scope>
    <source>
        <strain evidence="2 3">JCM 19755</strain>
    </source>
</reference>
<feature type="transmembrane region" description="Helical" evidence="1">
    <location>
        <begin position="136"/>
        <end position="153"/>
    </location>
</feature>
<feature type="transmembrane region" description="Helical" evidence="1">
    <location>
        <begin position="14"/>
        <end position="34"/>
    </location>
</feature>
<dbReference type="EMBL" id="BTPE01000001">
    <property type="protein sequence ID" value="GMQ31834.1"/>
    <property type="molecule type" value="Genomic_DNA"/>
</dbReference>
<name>A0ABQ6PV46_9BACT</name>
<feature type="transmembrane region" description="Helical" evidence="1">
    <location>
        <begin position="214"/>
        <end position="233"/>
    </location>
</feature>
<dbReference type="Proteomes" id="UP001307705">
    <property type="component" value="Unassembled WGS sequence"/>
</dbReference>
<evidence type="ECO:0000256" key="1">
    <source>
        <dbReference type="SAM" id="Phobius"/>
    </source>
</evidence>
<feature type="transmembrane region" description="Helical" evidence="1">
    <location>
        <begin position="40"/>
        <end position="59"/>
    </location>
</feature>
<dbReference type="RefSeq" id="WP_338226689.1">
    <property type="nucleotide sequence ID" value="NZ_BTPE01000001.1"/>
</dbReference>
<accession>A0ABQ6PV46</accession>
<keyword evidence="1" id="KW-0472">Membrane</keyword>
<feature type="transmembrane region" description="Helical" evidence="1">
    <location>
        <begin position="107"/>
        <end position="124"/>
    </location>
</feature>
<feature type="transmembrane region" description="Helical" evidence="1">
    <location>
        <begin position="80"/>
        <end position="101"/>
    </location>
</feature>
<evidence type="ECO:0000313" key="2">
    <source>
        <dbReference type="EMBL" id="GMQ31834.1"/>
    </source>
</evidence>
<gene>
    <name evidence="2" type="ORF">Ataiwa_01060</name>
</gene>
<sequence>MAFLQSTYRLISRLSLDVVAGAVAGLLFFSRLFHTELDPLVYQLLGMAVWCIYTLDHILDARKLKSPVSSRHAFYQKYGGILWFFVVPTVLFGLFLAFRVLGLGKELYFSLGLGLAILLTMLLLRKAGQAAGLIKEFSTAVFYVLGIAWLPLLRLEGIDWTWQNLIFIPAYIALAFLNLLMLSFLDRKDDATQGFASAALTIEPGKLLGWIRKLAFALIFLSLAGFILLPSFYRPFACLLLLMTLIHYLSFFHAGISTEAKRGRMEAAFMLPLLLWAL</sequence>
<evidence type="ECO:0008006" key="4">
    <source>
        <dbReference type="Google" id="ProtNLM"/>
    </source>
</evidence>
<keyword evidence="1" id="KW-1133">Transmembrane helix</keyword>
<proteinExistence type="predicted"/>
<feature type="transmembrane region" description="Helical" evidence="1">
    <location>
        <begin position="165"/>
        <end position="185"/>
    </location>
</feature>